<dbReference type="InterPro" id="IPR006674">
    <property type="entry name" value="HD_domain"/>
</dbReference>
<dbReference type="AlphaFoldDB" id="A0A222WRF3"/>
<proteinExistence type="predicted"/>
<reference evidence="2 3" key="1">
    <citation type="submission" date="2017-03" db="EMBL/GenBank/DDBJ databases">
        <title>Complete genome sequence of Paenibacillus Kribbensis producing bioflocculants.</title>
        <authorList>
            <person name="Lee H.-G."/>
            <person name="Oh H.-M."/>
        </authorList>
    </citation>
    <scope>NUCLEOTIDE SEQUENCE [LARGE SCALE GENOMIC DNA]</scope>
    <source>
        <strain evidence="2 3">AM49</strain>
    </source>
</reference>
<dbReference type="SMART" id="SM00471">
    <property type="entry name" value="HDc"/>
    <property type="match status" value="1"/>
</dbReference>
<accession>A0A222WRF3</accession>
<dbReference type="PANTHER" id="PTHR33594">
    <property type="entry name" value="SUPERFAMILY HYDROLASE, PUTATIVE (AFU_ORTHOLOGUE AFUA_1G03035)-RELATED"/>
    <property type="match status" value="1"/>
</dbReference>
<organism evidence="2 3">
    <name type="scientific">Paenibacillus kribbensis</name>
    <dbReference type="NCBI Taxonomy" id="172713"/>
    <lineage>
        <taxon>Bacteria</taxon>
        <taxon>Bacillati</taxon>
        <taxon>Bacillota</taxon>
        <taxon>Bacilli</taxon>
        <taxon>Bacillales</taxon>
        <taxon>Paenibacillaceae</taxon>
        <taxon>Paenibacillus</taxon>
    </lineage>
</organism>
<gene>
    <name evidence="2" type="ORF">B4V02_18105</name>
</gene>
<dbReference type="GO" id="GO:0016787">
    <property type="term" value="F:hydrolase activity"/>
    <property type="evidence" value="ECO:0007669"/>
    <property type="project" value="UniProtKB-KW"/>
</dbReference>
<sequence length="229" mass="26139">MEKRTEQQAAVMADIIQKAEHFVQQQLEHDHSGHDWFHIDRVRKLSLAIAAQEGGDSFVCELAALLHDVADEKLNDSKQAGLDKVEQWLRLHVSDSGVITHVMTIIATMSYNGGQNPPMETLEGQVVQDADRLDALGAIGIARTFMYAGSKGTMMHHPDKDFSQHDYRAAGKSAIYHFYEKLLKLKDLMNTAYGKQLAMTRHQWMEMYLEQFYREWNVDDIKKGGENIF</sequence>
<keyword evidence="2" id="KW-0378">Hydrolase</keyword>
<dbReference type="EMBL" id="CP020028">
    <property type="protein sequence ID" value="ASR48472.1"/>
    <property type="molecule type" value="Genomic_DNA"/>
</dbReference>
<dbReference type="Gene3D" id="1.20.58.1910">
    <property type="match status" value="1"/>
</dbReference>
<dbReference type="PANTHER" id="PTHR33594:SF1">
    <property type="entry name" value="HD_PDEASE DOMAIN-CONTAINING PROTEIN"/>
    <property type="match status" value="1"/>
</dbReference>
<evidence type="ECO:0000313" key="2">
    <source>
        <dbReference type="EMBL" id="ASR48472.1"/>
    </source>
</evidence>
<dbReference type="KEGG" id="pkb:B4V02_18105"/>
<dbReference type="OrthoDB" id="9797344at2"/>
<evidence type="ECO:0000259" key="1">
    <source>
        <dbReference type="SMART" id="SM00471"/>
    </source>
</evidence>
<dbReference type="CDD" id="cd00077">
    <property type="entry name" value="HDc"/>
    <property type="match status" value="1"/>
</dbReference>
<feature type="domain" description="HD/PDEase" evidence="1">
    <location>
        <begin position="31"/>
        <end position="145"/>
    </location>
</feature>
<dbReference type="InterPro" id="IPR003607">
    <property type="entry name" value="HD/PDEase_dom"/>
</dbReference>
<dbReference type="RefSeq" id="WP_094155833.1">
    <property type="nucleotide sequence ID" value="NZ_CP020028.1"/>
</dbReference>
<protein>
    <submittedName>
        <fullName evidence="2">Phosphohydrolase</fullName>
    </submittedName>
</protein>
<dbReference type="Pfam" id="PF01966">
    <property type="entry name" value="HD"/>
    <property type="match status" value="1"/>
</dbReference>
<name>A0A222WRF3_9BACL</name>
<dbReference type="Gene3D" id="1.10.472.50">
    <property type="entry name" value="HD-domain/PDEase-like"/>
    <property type="match status" value="1"/>
</dbReference>
<evidence type="ECO:0000313" key="3">
    <source>
        <dbReference type="Proteomes" id="UP000214666"/>
    </source>
</evidence>
<keyword evidence="3" id="KW-1185">Reference proteome</keyword>
<dbReference type="Proteomes" id="UP000214666">
    <property type="component" value="Chromosome"/>
</dbReference>
<dbReference type="SUPFAM" id="SSF109604">
    <property type="entry name" value="HD-domain/PDEase-like"/>
    <property type="match status" value="1"/>
</dbReference>
<dbReference type="STRING" id="172713.GCA_001705305_00208"/>